<comment type="caution">
    <text evidence="1">The sequence shown here is derived from an EMBL/GenBank/DDBJ whole genome shotgun (WGS) entry which is preliminary data.</text>
</comment>
<reference evidence="1 2" key="1">
    <citation type="submission" date="2019-07" db="EMBL/GenBank/DDBJ databases">
        <title>Whole genome shotgun sequence of Swaminathania salitolerans NBRC 104436.</title>
        <authorList>
            <person name="Hosoyama A."/>
            <person name="Uohara A."/>
            <person name="Ohji S."/>
            <person name="Ichikawa N."/>
        </authorList>
    </citation>
    <scope>NUCLEOTIDE SEQUENCE [LARGE SCALE GENOMIC DNA]</scope>
    <source>
        <strain evidence="1 2">NBRC 104436</strain>
    </source>
</reference>
<dbReference type="AlphaFoldDB" id="A0A511BSQ7"/>
<dbReference type="Proteomes" id="UP000321405">
    <property type="component" value="Unassembled WGS sequence"/>
</dbReference>
<sequence>MKPQDNPADTLPDRLVVLHDRTLLPHLPPAGSVPVYGVIPAPGLGRIMGYPWWQNLTESLMIASVFDAGSAPALAASALRSGARWVVCDGKSPALDSLRDLAHRCDAHVLTSRPDAFSLGRPPYDPYRLERLKCFLA</sequence>
<gene>
    <name evidence="1" type="ORF">SSA02_24830</name>
</gene>
<evidence type="ECO:0000313" key="2">
    <source>
        <dbReference type="Proteomes" id="UP000321405"/>
    </source>
</evidence>
<organism evidence="1 2">
    <name type="scientific">Swaminathania salitolerans</name>
    <dbReference type="NCBI Taxonomy" id="182838"/>
    <lineage>
        <taxon>Bacteria</taxon>
        <taxon>Pseudomonadati</taxon>
        <taxon>Pseudomonadota</taxon>
        <taxon>Alphaproteobacteria</taxon>
        <taxon>Acetobacterales</taxon>
        <taxon>Acetobacteraceae</taxon>
        <taxon>Swaminathania</taxon>
    </lineage>
</organism>
<accession>A0A511BSQ7</accession>
<dbReference type="OrthoDB" id="7218549at2"/>
<keyword evidence="2" id="KW-1185">Reference proteome</keyword>
<dbReference type="RefSeq" id="WP_147094382.1">
    <property type="nucleotide sequence ID" value="NZ_BJVC01000007.1"/>
</dbReference>
<dbReference type="EMBL" id="BJVC01000007">
    <property type="protein sequence ID" value="GEL03320.1"/>
    <property type="molecule type" value="Genomic_DNA"/>
</dbReference>
<evidence type="ECO:0000313" key="1">
    <source>
        <dbReference type="EMBL" id="GEL03320.1"/>
    </source>
</evidence>
<proteinExistence type="predicted"/>
<protein>
    <submittedName>
        <fullName evidence="1">Uncharacterized protein</fullName>
    </submittedName>
</protein>
<name>A0A511BSQ7_9PROT</name>